<feature type="transmembrane region" description="Helical" evidence="12">
    <location>
        <begin position="136"/>
        <end position="153"/>
    </location>
</feature>
<evidence type="ECO:0000256" key="5">
    <source>
        <dbReference type="ARBA" id="ARBA00022989"/>
    </source>
</evidence>
<sequence length="411" mass="46654">MRAGKVKKKPRRGSETEESLCCCEYINQNGERSHLAACLCDCEAVDEACDRWISRKSFQPEVWARALETASDRLRVPWIRGARRIDVSIIPPLVVLPAALHIAALHVLLAVVTLTSLPLFVIWYYHLTHRRKGKTLLFLSLALFSLGYMYYNFVQELFIKGDIGWAHFTSITCGLLLTLLTLIKVKQDPGHLLNHAKNSGLKSVGGCESPNGIQTLRDANRFPQPERESLVAETNWCKICQLVRPPRSGHCMICGSCIRRLDHHCVWINNCIGSSNHRFFILLLLFFLFTSIYGITMTLNTLCRGRNALAALFYCPGVYQEYSTAFNYTCVWYCAIVTAGMGYILLIQLINISYNVTEREVRIALRNKTARRRFCGLVVDTGLYNKGFFHNWQHFLQMDSCATADELAAIV</sequence>
<dbReference type="GO" id="GO:0005783">
    <property type="term" value="C:endoplasmic reticulum"/>
    <property type="evidence" value="ECO:0000318"/>
    <property type="project" value="GO_Central"/>
</dbReference>
<evidence type="ECO:0000256" key="4">
    <source>
        <dbReference type="ARBA" id="ARBA00022692"/>
    </source>
</evidence>
<accession>A0A1L8HBZ6</accession>
<keyword evidence="3 12" id="KW-0808">Transferase</keyword>
<dbReference type="PaxDb" id="8355-A0A1L8HBZ6"/>
<dbReference type="Xenbase" id="XB-GENE-6487003">
    <property type="gene designation" value="zdhhc23.L"/>
</dbReference>
<dbReference type="RefSeq" id="XP_018101310.1">
    <property type="nucleotide sequence ID" value="XM_018245821.2"/>
</dbReference>
<feature type="transmembrane region" description="Helical" evidence="12">
    <location>
        <begin position="98"/>
        <end position="124"/>
    </location>
</feature>
<dbReference type="Bgee" id="108707819">
    <property type="expression patterns" value="Expressed in oocyte and 19 other cell types or tissues"/>
</dbReference>
<evidence type="ECO:0000313" key="14">
    <source>
        <dbReference type="Proteomes" id="UP000186698"/>
    </source>
</evidence>
<evidence type="ECO:0000256" key="3">
    <source>
        <dbReference type="ARBA" id="ARBA00022679"/>
    </source>
</evidence>
<dbReference type="Proteomes" id="UP000186698">
    <property type="component" value="Chromosome 2L"/>
</dbReference>
<keyword evidence="8" id="KW-0564">Palmitate</keyword>
<evidence type="ECO:0000256" key="8">
    <source>
        <dbReference type="ARBA" id="ARBA00023139"/>
    </source>
</evidence>
<gene>
    <name evidence="15 16" type="primary">zdhhc23.L</name>
</gene>
<evidence type="ECO:0000256" key="7">
    <source>
        <dbReference type="ARBA" id="ARBA00023136"/>
    </source>
</evidence>
<evidence type="ECO:0000313" key="15">
    <source>
        <dbReference type="RefSeq" id="XP_018101310.1"/>
    </source>
</evidence>
<keyword evidence="5 12" id="KW-1133">Transmembrane helix</keyword>
<dbReference type="GO" id="GO:0019706">
    <property type="term" value="F:protein-cysteine S-palmitoyltransferase activity"/>
    <property type="evidence" value="ECO:0000318"/>
    <property type="project" value="GO_Central"/>
</dbReference>
<keyword evidence="10 12" id="KW-0012">Acyltransferase</keyword>
<dbReference type="KEGG" id="xla:108707819"/>
<evidence type="ECO:0000256" key="2">
    <source>
        <dbReference type="ARBA" id="ARBA00008574"/>
    </source>
</evidence>
<evidence type="ECO:0000256" key="9">
    <source>
        <dbReference type="ARBA" id="ARBA00023288"/>
    </source>
</evidence>
<dbReference type="EC" id="2.3.1.225" evidence="12"/>
<evidence type="ECO:0000256" key="11">
    <source>
        <dbReference type="ARBA" id="ARBA00047790"/>
    </source>
</evidence>
<feature type="transmembrane region" description="Helical" evidence="12">
    <location>
        <begin position="165"/>
        <end position="183"/>
    </location>
</feature>
<keyword evidence="7 12" id="KW-0472">Membrane</keyword>
<evidence type="ECO:0000313" key="16">
    <source>
        <dbReference type="Xenbase" id="XB-GENE-6487003"/>
    </source>
</evidence>
<reference evidence="15" key="1">
    <citation type="submission" date="2025-08" db="UniProtKB">
        <authorList>
            <consortium name="RefSeq"/>
        </authorList>
    </citation>
    <scope>IDENTIFICATION</scope>
    <source>
        <strain evidence="15">J_2021</strain>
        <tissue evidence="15">Erythrocytes</tissue>
    </source>
</reference>
<feature type="transmembrane region" description="Helical" evidence="12">
    <location>
        <begin position="279"/>
        <end position="299"/>
    </location>
</feature>
<evidence type="ECO:0000259" key="13">
    <source>
        <dbReference type="Pfam" id="PF01529"/>
    </source>
</evidence>
<keyword evidence="9" id="KW-0449">Lipoprotein</keyword>
<dbReference type="OrthoDB" id="430659at2759"/>
<keyword evidence="4 12" id="KW-0812">Transmembrane</keyword>
<dbReference type="OMA" id="GNWSEFM"/>
<evidence type="ECO:0000256" key="10">
    <source>
        <dbReference type="ARBA" id="ARBA00023315"/>
    </source>
</evidence>
<keyword evidence="6" id="KW-0333">Golgi apparatus</keyword>
<evidence type="ECO:0000256" key="12">
    <source>
        <dbReference type="RuleBase" id="RU079119"/>
    </source>
</evidence>
<dbReference type="InterPro" id="IPR001594">
    <property type="entry name" value="Palmitoyltrfase_DHHC"/>
</dbReference>
<keyword evidence="14" id="KW-1185">Reference proteome</keyword>
<comment type="catalytic activity">
    <reaction evidence="11">
        <text>L-cysteinyl-[protein] + hexadecanoyl-CoA = S-hexadecanoyl-L-cysteinyl-[protein] + CoA</text>
        <dbReference type="Rhea" id="RHEA:36683"/>
        <dbReference type="Rhea" id="RHEA-COMP:10131"/>
        <dbReference type="Rhea" id="RHEA-COMP:11032"/>
        <dbReference type="ChEBI" id="CHEBI:29950"/>
        <dbReference type="ChEBI" id="CHEBI:57287"/>
        <dbReference type="ChEBI" id="CHEBI:57379"/>
        <dbReference type="ChEBI" id="CHEBI:74151"/>
        <dbReference type="EC" id="2.3.1.225"/>
    </reaction>
    <physiologicalReaction direction="left-to-right" evidence="11">
        <dbReference type="Rhea" id="RHEA:36684"/>
    </physiologicalReaction>
</comment>
<dbReference type="Pfam" id="PF01529">
    <property type="entry name" value="DHHC"/>
    <property type="match status" value="1"/>
</dbReference>
<organism evidence="14 15">
    <name type="scientific">Xenopus laevis</name>
    <name type="common">African clawed frog</name>
    <dbReference type="NCBI Taxonomy" id="8355"/>
    <lineage>
        <taxon>Eukaryota</taxon>
        <taxon>Metazoa</taxon>
        <taxon>Chordata</taxon>
        <taxon>Craniata</taxon>
        <taxon>Vertebrata</taxon>
        <taxon>Euteleostomi</taxon>
        <taxon>Amphibia</taxon>
        <taxon>Batrachia</taxon>
        <taxon>Anura</taxon>
        <taxon>Pipoidea</taxon>
        <taxon>Pipidae</taxon>
        <taxon>Xenopodinae</taxon>
        <taxon>Xenopus</taxon>
        <taxon>Xenopus</taxon>
    </lineage>
</organism>
<name>A0A1L8HBZ6_XENLA</name>
<dbReference type="CTD" id="108707819"/>
<dbReference type="AGR" id="Xenbase:XB-GENE-6487003"/>
<evidence type="ECO:0000256" key="1">
    <source>
        <dbReference type="ARBA" id="ARBA00004166"/>
    </source>
</evidence>
<comment type="domain">
    <text evidence="12">The DHHC domain is required for palmitoyltransferase activity.</text>
</comment>
<dbReference type="GO" id="GO:0072659">
    <property type="term" value="P:protein localization to plasma membrane"/>
    <property type="evidence" value="ECO:0000318"/>
    <property type="project" value="GO_Central"/>
</dbReference>
<dbReference type="PANTHER" id="PTHR22883:SF475">
    <property type="entry name" value="PALMITOYLTRANSFERASE ZDHHC23"/>
    <property type="match status" value="1"/>
</dbReference>
<dbReference type="AlphaFoldDB" id="A0A1L8HBZ6"/>
<dbReference type="GeneID" id="108707819"/>
<proteinExistence type="inferred from homology"/>
<comment type="similarity">
    <text evidence="2 12">Belongs to the DHHC palmitoyltransferase family.</text>
</comment>
<evidence type="ECO:0000256" key="6">
    <source>
        <dbReference type="ARBA" id="ARBA00023034"/>
    </source>
</evidence>
<comment type="subcellular location">
    <subcellularLocation>
        <location evidence="1">Golgi apparatus</location>
        <location evidence="1">trans-Golgi network membrane</location>
        <topology evidence="1">Multi-pass membrane protein</topology>
    </subcellularLocation>
</comment>
<dbReference type="GO" id="GO:0006612">
    <property type="term" value="P:protein targeting to membrane"/>
    <property type="evidence" value="ECO:0000318"/>
    <property type="project" value="GO_Central"/>
</dbReference>
<dbReference type="PROSITE" id="PS50216">
    <property type="entry name" value="DHHC"/>
    <property type="match status" value="1"/>
</dbReference>
<feature type="transmembrane region" description="Helical" evidence="12">
    <location>
        <begin position="326"/>
        <end position="346"/>
    </location>
</feature>
<feature type="domain" description="Palmitoyltransferase DHHC" evidence="13">
    <location>
        <begin position="233"/>
        <end position="360"/>
    </location>
</feature>
<dbReference type="STRING" id="8355.A0A1L8HBZ6"/>
<protein>
    <recommendedName>
        <fullName evidence="12">Palmitoyltransferase</fullName>
        <ecNumber evidence="12">2.3.1.225</ecNumber>
    </recommendedName>
</protein>
<dbReference type="PANTHER" id="PTHR22883">
    <property type="entry name" value="ZINC FINGER DHHC DOMAIN CONTAINING PROTEIN"/>
    <property type="match status" value="1"/>
</dbReference>
<dbReference type="GO" id="GO:0005794">
    <property type="term" value="C:Golgi apparatus"/>
    <property type="evidence" value="ECO:0000318"/>
    <property type="project" value="GO_Central"/>
</dbReference>
<dbReference type="InterPro" id="IPR039859">
    <property type="entry name" value="PFA4/ZDH16/20/ERF2-like"/>
</dbReference>